<protein>
    <recommendedName>
        <fullName evidence="3">Integrase</fullName>
    </recommendedName>
</protein>
<evidence type="ECO:0000313" key="1">
    <source>
        <dbReference type="EMBL" id="WWM71558.1"/>
    </source>
</evidence>
<dbReference type="Proteomes" id="UP001382935">
    <property type="component" value="Chromosome"/>
</dbReference>
<dbReference type="RefSeq" id="WP_338505005.1">
    <property type="nucleotide sequence ID" value="NZ_CP145607.1"/>
</dbReference>
<reference evidence="1 2" key="1">
    <citation type="submission" date="2024-02" db="EMBL/GenBank/DDBJ databases">
        <title>Full genome sequence of Sphingomonas kaistensis.</title>
        <authorList>
            <person name="Poletto B.L."/>
            <person name="Silva G."/>
            <person name="Galante D."/>
            <person name="Campos K.R."/>
            <person name="Santos M.B.N."/>
            <person name="Sacchi C.T."/>
        </authorList>
    </citation>
    <scope>NUCLEOTIDE SEQUENCE [LARGE SCALE GENOMIC DNA]</scope>
    <source>
        <strain evidence="1 2">MA4R</strain>
    </source>
</reference>
<keyword evidence="2" id="KW-1185">Reference proteome</keyword>
<evidence type="ECO:0008006" key="3">
    <source>
        <dbReference type="Google" id="ProtNLM"/>
    </source>
</evidence>
<proteinExistence type="predicted"/>
<dbReference type="EMBL" id="CP145607">
    <property type="protein sequence ID" value="WWM71558.1"/>
    <property type="molecule type" value="Genomic_DNA"/>
</dbReference>
<organism evidence="1 2">
    <name type="scientific">Sphingomonas kaistensis</name>
    <dbReference type="NCBI Taxonomy" id="298708"/>
    <lineage>
        <taxon>Bacteria</taxon>
        <taxon>Pseudomonadati</taxon>
        <taxon>Pseudomonadota</taxon>
        <taxon>Alphaproteobacteria</taxon>
        <taxon>Sphingomonadales</taxon>
        <taxon>Sphingomonadaceae</taxon>
        <taxon>Sphingomonas</taxon>
    </lineage>
</organism>
<name>A0ABZ2G4M8_9SPHN</name>
<gene>
    <name evidence="1" type="ORF">V6R86_12980</name>
</gene>
<accession>A0ABZ2G4M8</accession>
<evidence type="ECO:0000313" key="2">
    <source>
        <dbReference type="Proteomes" id="UP001382935"/>
    </source>
</evidence>
<sequence>MNKKPVADHPKVKAAGQLEDSQVISHWNGSLASREPSSKLGIHFAPAAVAHTISRRLGHDEIERAQDQPKAIQAYQGITTLKAKWDTDER</sequence>